<dbReference type="GeneID" id="95986951"/>
<dbReference type="Pfam" id="PF07969">
    <property type="entry name" value="Amidohydro_3"/>
    <property type="match status" value="1"/>
</dbReference>
<reference evidence="2 3" key="1">
    <citation type="submission" date="2023-08" db="EMBL/GenBank/DDBJ databases">
        <title>Annotated Genome Sequence of Vanrija albida AlHP1.</title>
        <authorList>
            <person name="Herzog R."/>
        </authorList>
    </citation>
    <scope>NUCLEOTIDE SEQUENCE [LARGE SCALE GENOMIC DNA]</scope>
    <source>
        <strain evidence="2 3">AlHP1</strain>
    </source>
</reference>
<gene>
    <name evidence="2" type="ORF">Q8F55_005908</name>
</gene>
<dbReference type="InterPro" id="IPR032466">
    <property type="entry name" value="Metal_Hydrolase"/>
</dbReference>
<dbReference type="RefSeq" id="XP_069209028.1">
    <property type="nucleotide sequence ID" value="XM_069354386.1"/>
</dbReference>
<dbReference type="Gene3D" id="2.30.40.10">
    <property type="entry name" value="Urease, subunit C, domain 1"/>
    <property type="match status" value="1"/>
</dbReference>
<keyword evidence="3" id="KW-1185">Reference proteome</keyword>
<feature type="domain" description="Amidohydrolase 3" evidence="1">
    <location>
        <begin position="67"/>
        <end position="518"/>
    </location>
</feature>
<name>A0ABR3Q2Y7_9TREE</name>
<dbReference type="EMBL" id="JBBXJM010000004">
    <property type="protein sequence ID" value="KAL1409084.1"/>
    <property type="molecule type" value="Genomic_DNA"/>
</dbReference>
<evidence type="ECO:0000313" key="3">
    <source>
        <dbReference type="Proteomes" id="UP001565368"/>
    </source>
</evidence>
<dbReference type="PANTHER" id="PTHR22642">
    <property type="entry name" value="IMIDAZOLONEPROPIONASE"/>
    <property type="match status" value="1"/>
</dbReference>
<accession>A0ABR3Q2Y7</accession>
<dbReference type="PANTHER" id="PTHR22642:SF2">
    <property type="entry name" value="PROTEIN LONG AFTER FAR-RED 3"/>
    <property type="match status" value="1"/>
</dbReference>
<dbReference type="SUPFAM" id="SSF51556">
    <property type="entry name" value="Metallo-dependent hydrolases"/>
    <property type="match status" value="1"/>
</dbReference>
<dbReference type="Gene3D" id="3.10.310.70">
    <property type="match status" value="1"/>
</dbReference>
<dbReference type="InterPro" id="IPR013108">
    <property type="entry name" value="Amidohydro_3"/>
</dbReference>
<dbReference type="Gene3D" id="3.20.20.140">
    <property type="entry name" value="Metal-dependent hydrolases"/>
    <property type="match status" value="1"/>
</dbReference>
<organism evidence="2 3">
    <name type="scientific">Vanrija albida</name>
    <dbReference type="NCBI Taxonomy" id="181172"/>
    <lineage>
        <taxon>Eukaryota</taxon>
        <taxon>Fungi</taxon>
        <taxon>Dikarya</taxon>
        <taxon>Basidiomycota</taxon>
        <taxon>Agaricomycotina</taxon>
        <taxon>Tremellomycetes</taxon>
        <taxon>Trichosporonales</taxon>
        <taxon>Trichosporonaceae</taxon>
        <taxon>Vanrija</taxon>
    </lineage>
</organism>
<protein>
    <recommendedName>
        <fullName evidence="1">Amidohydrolase 3 domain-containing protein</fullName>
    </recommendedName>
</protein>
<comment type="caution">
    <text evidence="2">The sequence shown here is derived from an EMBL/GenBank/DDBJ whole genome shotgun (WGS) entry which is preliminary data.</text>
</comment>
<dbReference type="SUPFAM" id="SSF51338">
    <property type="entry name" value="Composite domain of metallo-dependent hydrolases"/>
    <property type="match status" value="1"/>
</dbReference>
<proteinExistence type="predicted"/>
<evidence type="ECO:0000259" key="1">
    <source>
        <dbReference type="Pfam" id="PF07969"/>
    </source>
</evidence>
<dbReference type="Proteomes" id="UP001565368">
    <property type="component" value="Unassembled WGS sequence"/>
</dbReference>
<dbReference type="InterPro" id="IPR011059">
    <property type="entry name" value="Metal-dep_hydrolase_composite"/>
</dbReference>
<evidence type="ECO:0000313" key="2">
    <source>
        <dbReference type="EMBL" id="KAL1409084.1"/>
    </source>
</evidence>
<sequence>MTISNDPAASPRTLFINAALVGKPAGRYAVLVDGGVIVNISATSVVDVPEGTAVVDLGRADGSQQWLSPGLIDWHTHFTMNTLATRRLDLSKAKSAAAVLSAVAAHIDDPAYDEGGRFVARDLRNGEWPDAEQLTRAALDAISATKPIVLVFNGYHSIQTNTAGLKLSGRDTDGEHAGHDGFLLEADAFGFLVHLQDTADAAVLDRWVIGEAERAASLGVTEVVDLEFAQSIESWERRTEKGFRSLRVHIGFYPHHLDDALARGLRTGDVIPHTNGLVTAGPFKLITDGSLGSQTAYCCDHYPGNPSNRGILAFQGDEIDTLCLRATTNGLRLAVHAIGDDALRLVLDKLEAHSAKGDHPLRGSTIEHAQLVHLDDLPRFHKLGLIASIQPRHLVDDRELCHKFWPGREPRAYAFKAIVDAGIPIKLGSDCPVAQLDPWEALACAITRAGPGEEAFVKEQIIDLDTAYAASTHNGKLHIAEGERADLVILGSNPLEQDAAGLRAMVVEGTLLGGNWTYRRGAKA</sequence>